<accession>A0A1F6XLB9</accession>
<keyword evidence="1" id="KW-1133">Transmembrane helix</keyword>
<dbReference type="EMBL" id="MFVE01000009">
    <property type="protein sequence ID" value="OGI94944.1"/>
    <property type="molecule type" value="Genomic_DNA"/>
</dbReference>
<comment type="caution">
    <text evidence="2">The sequence shown here is derived from an EMBL/GenBank/DDBJ whole genome shotgun (WGS) entry which is preliminary data.</text>
</comment>
<gene>
    <name evidence="2" type="ORF">A2917_01940</name>
</gene>
<dbReference type="AlphaFoldDB" id="A0A1F6XLB9"/>
<name>A0A1F6XLB9_9BACT</name>
<reference evidence="2 3" key="1">
    <citation type="journal article" date="2016" name="Nat. Commun.">
        <title>Thousands of microbial genomes shed light on interconnected biogeochemical processes in an aquifer system.</title>
        <authorList>
            <person name="Anantharaman K."/>
            <person name="Brown C.T."/>
            <person name="Hug L.A."/>
            <person name="Sharon I."/>
            <person name="Castelle C.J."/>
            <person name="Probst A.J."/>
            <person name="Thomas B.C."/>
            <person name="Singh A."/>
            <person name="Wilkins M.J."/>
            <person name="Karaoz U."/>
            <person name="Brodie E.L."/>
            <person name="Williams K.H."/>
            <person name="Hubbard S.S."/>
            <person name="Banfield J.F."/>
        </authorList>
    </citation>
    <scope>NUCLEOTIDE SEQUENCE [LARGE SCALE GENOMIC DNA]</scope>
</reference>
<keyword evidence="1" id="KW-0472">Membrane</keyword>
<evidence type="ECO:0000313" key="3">
    <source>
        <dbReference type="Proteomes" id="UP000178104"/>
    </source>
</evidence>
<organism evidence="2 3">
    <name type="scientific">Candidatus Nomurabacteria bacterium RIFCSPLOWO2_01_FULL_42_17</name>
    <dbReference type="NCBI Taxonomy" id="1801780"/>
    <lineage>
        <taxon>Bacteria</taxon>
        <taxon>Candidatus Nomuraibacteriota</taxon>
    </lineage>
</organism>
<proteinExistence type="predicted"/>
<dbReference type="STRING" id="1801780.A2917_01940"/>
<dbReference type="Proteomes" id="UP000178104">
    <property type="component" value="Unassembled WGS sequence"/>
</dbReference>
<evidence type="ECO:0000313" key="2">
    <source>
        <dbReference type="EMBL" id="OGI94944.1"/>
    </source>
</evidence>
<feature type="transmembrane region" description="Helical" evidence="1">
    <location>
        <begin position="20"/>
        <end position="38"/>
    </location>
</feature>
<evidence type="ECO:0000256" key="1">
    <source>
        <dbReference type="SAM" id="Phobius"/>
    </source>
</evidence>
<keyword evidence="1" id="KW-0812">Transmembrane</keyword>
<sequence>MRKIINNLRDQPEAVRRHILHVLTFVAGIILIILWIYSLGKNLSSPDTQAKINNDLKPLNALKANLIGGYNSLNQ</sequence>
<protein>
    <submittedName>
        <fullName evidence="2">Uncharacterized protein</fullName>
    </submittedName>
</protein>